<evidence type="ECO:0000313" key="4">
    <source>
        <dbReference type="Proteomes" id="UP000290439"/>
    </source>
</evidence>
<organism evidence="3 4">
    <name type="scientific">Nocardia cyriacigeorgica</name>
    <dbReference type="NCBI Taxonomy" id="135487"/>
    <lineage>
        <taxon>Bacteria</taxon>
        <taxon>Bacillati</taxon>
        <taxon>Actinomycetota</taxon>
        <taxon>Actinomycetes</taxon>
        <taxon>Mycobacteriales</taxon>
        <taxon>Nocardiaceae</taxon>
        <taxon>Nocardia</taxon>
    </lineage>
</organism>
<accession>A0A4U8W6U9</accession>
<dbReference type="RefSeq" id="WP_033247013.1">
    <property type="nucleotide sequence ID" value="NZ_JAAGVB010000012.1"/>
</dbReference>
<gene>
    <name evidence="2" type="ORF">GV791_10155</name>
    <name evidence="3" type="ORF">NCTC10797_01081</name>
</gene>
<evidence type="ECO:0000313" key="3">
    <source>
        <dbReference type="EMBL" id="VFA97318.1"/>
    </source>
</evidence>
<name>A0A4U8W6U9_9NOCA</name>
<reference evidence="3 4" key="1">
    <citation type="submission" date="2019-02" db="EMBL/GenBank/DDBJ databases">
        <authorList>
            <consortium name="Pathogen Informatics"/>
        </authorList>
    </citation>
    <scope>NUCLEOTIDE SEQUENCE [LARGE SCALE GENOMIC DNA]</scope>
    <source>
        <strain evidence="3 4">3012STDY6756504</strain>
    </source>
</reference>
<dbReference type="GeneID" id="93507373"/>
<dbReference type="EMBL" id="JAAGVB010000012">
    <property type="protein sequence ID" value="NEW32921.1"/>
    <property type="molecule type" value="Genomic_DNA"/>
</dbReference>
<sequence length="285" mass="30936">MGEPAVTRPDRSPTAPGQHRVPASGPRLHYDAIRSKAAHLGLTAKELDTALGVRLDTLEEDRDQRGVSLTVLDRLRRILDMPLDDLVIDGDPTNVRLPPDSGCGEADDAGCVLALLVIHDGLGIADFLARSGWSRRRLDQALTVLARQLEPTALRVVATDDRLTVLIRTAVLPDDLRAAFTDQRVRRVPLGPHEAVELVKLVRNKVLEPFPDSIGLHEESTNAYTVDPTGMLARQRIAIHRTGPTHRGTGVNELEVHPDVMFALGLAARPASTEPPPRPDSSTAA</sequence>
<protein>
    <submittedName>
        <fullName evidence="3">Uncharacterized protein</fullName>
    </submittedName>
</protein>
<dbReference type="EMBL" id="LR215973">
    <property type="protein sequence ID" value="VFA97318.1"/>
    <property type="molecule type" value="Genomic_DNA"/>
</dbReference>
<evidence type="ECO:0000313" key="5">
    <source>
        <dbReference type="Proteomes" id="UP000471166"/>
    </source>
</evidence>
<proteinExistence type="predicted"/>
<reference evidence="2 5" key="2">
    <citation type="submission" date="2020-01" db="EMBL/GenBank/DDBJ databases">
        <title>Genetics and antimicrobial susceptibilities of Nocardia species isolated from the soil; a comparison with species isolated from humans.</title>
        <authorList>
            <person name="Carrasco G."/>
            <person name="Monzon S."/>
            <person name="Sansegundo M."/>
            <person name="Garcia E."/>
            <person name="Garrido N."/>
            <person name="Medina M.J."/>
            <person name="Villalon P."/>
            <person name="Ramirez-Arocha A.C."/>
            <person name="Jimenez P."/>
            <person name="Cuesta I."/>
            <person name="Valdezate S."/>
        </authorList>
    </citation>
    <scope>NUCLEOTIDE SEQUENCE [LARGE SCALE GENOMIC DNA]</scope>
    <source>
        <strain evidence="2 5">CNM20110626</strain>
    </source>
</reference>
<dbReference type="Proteomes" id="UP000290439">
    <property type="component" value="Chromosome"/>
</dbReference>
<dbReference type="AlphaFoldDB" id="A0A4U8W6U9"/>
<dbReference type="Proteomes" id="UP000471166">
    <property type="component" value="Unassembled WGS sequence"/>
</dbReference>
<evidence type="ECO:0000313" key="2">
    <source>
        <dbReference type="EMBL" id="NEW32921.1"/>
    </source>
</evidence>
<evidence type="ECO:0000256" key="1">
    <source>
        <dbReference type="SAM" id="MobiDB-lite"/>
    </source>
</evidence>
<feature type="region of interest" description="Disordered" evidence="1">
    <location>
        <begin position="1"/>
        <end position="25"/>
    </location>
</feature>